<dbReference type="EnsemblPlants" id="AET3Gv20484000.2">
    <property type="protein sequence ID" value="AET3Gv20484000.2"/>
    <property type="gene ID" value="AET3Gv20484000"/>
</dbReference>
<dbReference type="AlphaFoldDB" id="A0A453EVP2"/>
<dbReference type="Gramene" id="AET3Gv20484000.2">
    <property type="protein sequence ID" value="AET3Gv20484000.2"/>
    <property type="gene ID" value="AET3Gv20484000"/>
</dbReference>
<evidence type="ECO:0000313" key="1">
    <source>
        <dbReference type="EnsemblPlants" id="AET3Gv20484000.2"/>
    </source>
</evidence>
<accession>A0A453EVP2</accession>
<evidence type="ECO:0000313" key="2">
    <source>
        <dbReference type="Proteomes" id="UP000015105"/>
    </source>
</evidence>
<reference evidence="1" key="3">
    <citation type="journal article" date="2017" name="Nature">
        <title>Genome sequence of the progenitor of the wheat D genome Aegilops tauschii.</title>
        <authorList>
            <person name="Luo M.C."/>
            <person name="Gu Y.Q."/>
            <person name="Puiu D."/>
            <person name="Wang H."/>
            <person name="Twardziok S.O."/>
            <person name="Deal K.R."/>
            <person name="Huo N."/>
            <person name="Zhu T."/>
            <person name="Wang L."/>
            <person name="Wang Y."/>
            <person name="McGuire P.E."/>
            <person name="Liu S."/>
            <person name="Long H."/>
            <person name="Ramasamy R.K."/>
            <person name="Rodriguez J.C."/>
            <person name="Van S.L."/>
            <person name="Yuan L."/>
            <person name="Wang Z."/>
            <person name="Xia Z."/>
            <person name="Xiao L."/>
            <person name="Anderson O.D."/>
            <person name="Ouyang S."/>
            <person name="Liang Y."/>
            <person name="Zimin A.V."/>
            <person name="Pertea G."/>
            <person name="Qi P."/>
            <person name="Bennetzen J.L."/>
            <person name="Dai X."/>
            <person name="Dawson M.W."/>
            <person name="Muller H.G."/>
            <person name="Kugler K."/>
            <person name="Rivarola-Duarte L."/>
            <person name="Spannagl M."/>
            <person name="Mayer K.F.X."/>
            <person name="Lu F.H."/>
            <person name="Bevan M.W."/>
            <person name="Leroy P."/>
            <person name="Li P."/>
            <person name="You F.M."/>
            <person name="Sun Q."/>
            <person name="Liu Z."/>
            <person name="Lyons E."/>
            <person name="Wicker T."/>
            <person name="Salzberg S.L."/>
            <person name="Devos K.M."/>
            <person name="Dvorak J."/>
        </authorList>
    </citation>
    <scope>NUCLEOTIDE SEQUENCE [LARGE SCALE GENOMIC DNA]</scope>
    <source>
        <strain evidence="1">cv. AL8/78</strain>
    </source>
</reference>
<reference evidence="1" key="5">
    <citation type="journal article" date="2021" name="G3 (Bethesda)">
        <title>Aegilops tauschii genome assembly Aet v5.0 features greater sequence contiguity and improved annotation.</title>
        <authorList>
            <person name="Wang L."/>
            <person name="Zhu T."/>
            <person name="Rodriguez J.C."/>
            <person name="Deal K.R."/>
            <person name="Dubcovsky J."/>
            <person name="McGuire P.E."/>
            <person name="Lux T."/>
            <person name="Spannagl M."/>
            <person name="Mayer K.F.X."/>
            <person name="Baldrich P."/>
            <person name="Meyers B.C."/>
            <person name="Huo N."/>
            <person name="Gu Y.Q."/>
            <person name="Zhou H."/>
            <person name="Devos K.M."/>
            <person name="Bennetzen J.L."/>
            <person name="Unver T."/>
            <person name="Budak H."/>
            <person name="Gulick P.J."/>
            <person name="Galiba G."/>
            <person name="Kalapos B."/>
            <person name="Nelson D.R."/>
            <person name="Li P."/>
            <person name="You F.M."/>
            <person name="Luo M.C."/>
            <person name="Dvorak J."/>
        </authorList>
    </citation>
    <scope>NUCLEOTIDE SEQUENCE [LARGE SCALE GENOMIC DNA]</scope>
    <source>
        <strain evidence="1">cv. AL8/78</strain>
    </source>
</reference>
<protein>
    <submittedName>
        <fullName evidence="1">Uncharacterized protein</fullName>
    </submittedName>
</protein>
<name>A0A453EVP2_AEGTS</name>
<organism evidence="1 2">
    <name type="scientific">Aegilops tauschii subsp. strangulata</name>
    <name type="common">Goatgrass</name>
    <dbReference type="NCBI Taxonomy" id="200361"/>
    <lineage>
        <taxon>Eukaryota</taxon>
        <taxon>Viridiplantae</taxon>
        <taxon>Streptophyta</taxon>
        <taxon>Embryophyta</taxon>
        <taxon>Tracheophyta</taxon>
        <taxon>Spermatophyta</taxon>
        <taxon>Magnoliopsida</taxon>
        <taxon>Liliopsida</taxon>
        <taxon>Poales</taxon>
        <taxon>Poaceae</taxon>
        <taxon>BOP clade</taxon>
        <taxon>Pooideae</taxon>
        <taxon>Triticodae</taxon>
        <taxon>Triticeae</taxon>
        <taxon>Triticinae</taxon>
        <taxon>Aegilops</taxon>
    </lineage>
</organism>
<reference evidence="2" key="2">
    <citation type="journal article" date="2017" name="Nat. Plants">
        <title>The Aegilops tauschii genome reveals multiple impacts of transposons.</title>
        <authorList>
            <person name="Zhao G."/>
            <person name="Zou C."/>
            <person name="Li K."/>
            <person name="Wang K."/>
            <person name="Li T."/>
            <person name="Gao L."/>
            <person name="Zhang X."/>
            <person name="Wang H."/>
            <person name="Yang Z."/>
            <person name="Liu X."/>
            <person name="Jiang W."/>
            <person name="Mao L."/>
            <person name="Kong X."/>
            <person name="Jiao Y."/>
            <person name="Jia J."/>
        </authorList>
    </citation>
    <scope>NUCLEOTIDE SEQUENCE [LARGE SCALE GENOMIC DNA]</scope>
    <source>
        <strain evidence="2">cv. AL8/78</strain>
    </source>
</reference>
<dbReference type="Proteomes" id="UP000015105">
    <property type="component" value="Chromosome 3D"/>
</dbReference>
<reference evidence="2" key="1">
    <citation type="journal article" date="2014" name="Science">
        <title>Ancient hybridizations among the ancestral genomes of bread wheat.</title>
        <authorList>
            <consortium name="International Wheat Genome Sequencing Consortium,"/>
            <person name="Marcussen T."/>
            <person name="Sandve S.R."/>
            <person name="Heier L."/>
            <person name="Spannagl M."/>
            <person name="Pfeifer M."/>
            <person name="Jakobsen K.S."/>
            <person name="Wulff B.B."/>
            <person name="Steuernagel B."/>
            <person name="Mayer K.F."/>
            <person name="Olsen O.A."/>
        </authorList>
    </citation>
    <scope>NUCLEOTIDE SEQUENCE [LARGE SCALE GENOMIC DNA]</scope>
    <source>
        <strain evidence="2">cv. AL8/78</strain>
    </source>
</reference>
<keyword evidence="2" id="KW-1185">Reference proteome</keyword>
<sequence>MKMANLLPSFRKKHSLSLSLSLMPIPGRAALGQRRSRTRRMGKRPWSWRGCTCACTPPSPTIYTRLLGFVASLTAILPPGRCYRRPSFFPSRFHSSSPVRCPRRGDSCAPRQQFRRLCRQASAIGVRRAPRQGSIVLHRYVRCR</sequence>
<proteinExistence type="predicted"/>
<reference evidence="1" key="4">
    <citation type="submission" date="2019-03" db="UniProtKB">
        <authorList>
            <consortium name="EnsemblPlants"/>
        </authorList>
    </citation>
    <scope>IDENTIFICATION</scope>
</reference>